<evidence type="ECO:0000256" key="6">
    <source>
        <dbReference type="ARBA" id="ARBA00023158"/>
    </source>
</evidence>
<dbReference type="Pfam" id="PF26253">
    <property type="entry name" value="RdRP_head"/>
    <property type="match status" value="1"/>
</dbReference>
<feature type="compositionally biased region" description="Basic and acidic residues" evidence="9">
    <location>
        <begin position="1150"/>
        <end position="1173"/>
    </location>
</feature>
<evidence type="ECO:0000256" key="5">
    <source>
        <dbReference type="ARBA" id="ARBA00022884"/>
    </source>
</evidence>
<dbReference type="AlphaFoldDB" id="A0A507DW56"/>
<dbReference type="GO" id="GO:0031380">
    <property type="term" value="C:nuclear RNA-directed RNA polymerase complex"/>
    <property type="evidence" value="ECO:0007669"/>
    <property type="project" value="TreeGrafter"/>
</dbReference>
<dbReference type="Pfam" id="PF05183">
    <property type="entry name" value="RdRP"/>
    <property type="match status" value="1"/>
</dbReference>
<keyword evidence="5 8" id="KW-0694">RNA-binding</keyword>
<feature type="domain" description="RDRP C-terminal head" evidence="11">
    <location>
        <begin position="1000"/>
        <end position="1124"/>
    </location>
</feature>
<keyword evidence="13" id="KW-1185">Reference proteome</keyword>
<evidence type="ECO:0000256" key="1">
    <source>
        <dbReference type="ARBA" id="ARBA00005762"/>
    </source>
</evidence>
<evidence type="ECO:0000256" key="4">
    <source>
        <dbReference type="ARBA" id="ARBA00022695"/>
    </source>
</evidence>
<gene>
    <name evidence="12" type="ORF">PhCBS80983_g04858</name>
</gene>
<dbReference type="SUPFAM" id="SSF54928">
    <property type="entry name" value="RNA-binding domain, RBD"/>
    <property type="match status" value="1"/>
</dbReference>
<comment type="catalytic activity">
    <reaction evidence="7 8">
        <text>RNA(n) + a ribonucleoside 5'-triphosphate = RNA(n+1) + diphosphate</text>
        <dbReference type="Rhea" id="RHEA:21248"/>
        <dbReference type="Rhea" id="RHEA-COMP:14527"/>
        <dbReference type="Rhea" id="RHEA-COMP:17342"/>
        <dbReference type="ChEBI" id="CHEBI:33019"/>
        <dbReference type="ChEBI" id="CHEBI:61557"/>
        <dbReference type="ChEBI" id="CHEBI:140395"/>
        <dbReference type="EC" id="2.7.7.48"/>
    </reaction>
</comment>
<evidence type="ECO:0000259" key="11">
    <source>
        <dbReference type="Pfam" id="PF26253"/>
    </source>
</evidence>
<comment type="caution">
    <text evidence="12">The sequence shown here is derived from an EMBL/GenBank/DDBJ whole genome shotgun (WGS) entry which is preliminary data.</text>
</comment>
<dbReference type="GO" id="GO:0003968">
    <property type="term" value="F:RNA-directed RNA polymerase activity"/>
    <property type="evidence" value="ECO:0007669"/>
    <property type="project" value="UniProtKB-KW"/>
</dbReference>
<comment type="similarity">
    <text evidence="1 8">Belongs to the RdRP family.</text>
</comment>
<evidence type="ECO:0000259" key="10">
    <source>
        <dbReference type="Pfam" id="PF05183"/>
    </source>
</evidence>
<keyword evidence="3 8" id="KW-0808">Transferase</keyword>
<keyword evidence="4 8" id="KW-0548">Nucleotidyltransferase</keyword>
<feature type="region of interest" description="Disordered" evidence="9">
    <location>
        <begin position="1"/>
        <end position="20"/>
    </location>
</feature>
<sequence>MDVRRASTRQRPSGAEPDPLPLFVQRLPTDGTVTAQELRSFFSFLGHVIRAKVRLLDNRPTGDAEVLLENPDAHLNKAILDGATRYYPFPREPTVKISVRKDHRRMGAPDNGRHRVTEANPCYQDDKISMARFAVGTLVEPDCLFESWDCVEGLQFEIDYQKYQQATLFFEQKGTKYKLQYRFKNVRSSFKIDCRITATTVSYHILASLSLPPMLFYVKTDPNFYNEAGKEYYERAALPFIAGKDLPHELFFAGWLETEKEPVLGLPDTGRYMDHHYTFVYERENGVLSEEENKFVEMLGGLEIYGVVANVHRFVNLEFIPKEEVPRPYDVYKAPLPYAVKFKLLGLISYNVISEYAVDEEFIRILANTEPSIAEGVLENMMKPKEHIWDPKEGLRKQLEDTAAIQEKIMRVDKLNYNQRFVRKIVITPTKIYFQGPQLELANRVLRTHFDNRDAFIRVTFADDDLTTIGAKPYEMLYRRIETILDAGVTVAGNNFEFLHYSNSSMRTAGCWFVAPFQSTRGEGTMITARFIRGTMGNFSGISNPATLGARMAQCFSSTTVTGKIKAEDLKSIDDVERNGYVFSDGVGKVGKAIIYNICGELRKYQRVRPKMFSALQYRLAGSKGVLVKDPSIPKNEVHLRKSQTKFQSEHYAFEICRTSFYSPGYLNHQYIILLETLGIKKEVFLELRDESIEQLNLSLQKPKEAAKLLAENQDEIGVSSVLIELINAGFFDAKEPFLINQLRLFRALQLKDLKRRARIHVKKACTLLGVMDESGLLPEGKLYVQYTNPLSNKPEVVTGPGIVTRSPCLHPGDVQVIDFVNLPKLSHLVDVVVFSQHGQRPLPNMLAGGDLDGDTFFVSWDPRLIPKTTSEPMNYETGPSSFLNEASEARVKEHFVNFLRMNNLGQIDNAWKAWADRAREGAHNPIAKRLAELHSDAVDFAKKGTPARMEQDHRPKEWPDFMEKPPGVRTYISTKAVGEIYRSVNVDLELVKDFSPLKELIVDGYQSYLEDAYLTKAAYDRQISALMNQYNIRSEFELVSGYMFKLDEAGMKKRPMELKEQVMQAVYVIQMHYRGLFWTSNILPDDSISSFAKKDTVVGTDISLPDQVRKKASAWYMVAYDLNQNISPVDTPNKGPPLAQLSEIGPEIGADHRSAEKRPLTEIEKEEADAAERRRHKAVEREDAEYQGIDFDMSGRFYSFPWIMHDVLCNMYKNAKGIYLMSSYANPIQHPTSTTGEGAHSGSSRGPDVLLRPSGSEKFWRKVAT</sequence>
<name>A0A507DW56_9FUNG</name>
<dbReference type="CDD" id="cd00590">
    <property type="entry name" value="RRM_SF"/>
    <property type="match status" value="1"/>
</dbReference>
<feature type="compositionally biased region" description="Polar residues" evidence="9">
    <location>
        <begin position="1232"/>
        <end position="1245"/>
    </location>
</feature>
<evidence type="ECO:0000313" key="13">
    <source>
        <dbReference type="Proteomes" id="UP000318582"/>
    </source>
</evidence>
<evidence type="ECO:0000313" key="12">
    <source>
        <dbReference type="EMBL" id="TPX56009.1"/>
    </source>
</evidence>
<keyword evidence="2 8" id="KW-0696">RNA-directed RNA polymerase</keyword>
<evidence type="ECO:0000256" key="3">
    <source>
        <dbReference type="ARBA" id="ARBA00022679"/>
    </source>
</evidence>
<dbReference type="Proteomes" id="UP000318582">
    <property type="component" value="Unassembled WGS sequence"/>
</dbReference>
<evidence type="ECO:0000256" key="9">
    <source>
        <dbReference type="SAM" id="MobiDB-lite"/>
    </source>
</evidence>
<dbReference type="EMBL" id="QEAQ01000088">
    <property type="protein sequence ID" value="TPX56009.1"/>
    <property type="molecule type" value="Genomic_DNA"/>
</dbReference>
<feature type="region of interest" description="Disordered" evidence="9">
    <location>
        <begin position="1133"/>
        <end position="1180"/>
    </location>
</feature>
<dbReference type="EC" id="2.7.7.48" evidence="8"/>
<evidence type="ECO:0000256" key="8">
    <source>
        <dbReference type="RuleBase" id="RU363098"/>
    </source>
</evidence>
<dbReference type="GO" id="GO:0030422">
    <property type="term" value="P:siRNA processing"/>
    <property type="evidence" value="ECO:0007669"/>
    <property type="project" value="TreeGrafter"/>
</dbReference>
<evidence type="ECO:0000256" key="2">
    <source>
        <dbReference type="ARBA" id="ARBA00022484"/>
    </source>
</evidence>
<protein>
    <recommendedName>
        <fullName evidence="8">RNA-dependent RNA polymerase</fullName>
        <ecNumber evidence="8">2.7.7.48</ecNumber>
    </recommendedName>
</protein>
<dbReference type="PANTHER" id="PTHR23079">
    <property type="entry name" value="RNA-DEPENDENT RNA POLYMERASE"/>
    <property type="match status" value="1"/>
</dbReference>
<feature type="domain" description="RDRP core" evidence="10">
    <location>
        <begin position="427"/>
        <end position="985"/>
    </location>
</feature>
<dbReference type="InterPro" id="IPR007855">
    <property type="entry name" value="RDRP"/>
</dbReference>
<organism evidence="12 13">
    <name type="scientific">Powellomyces hirtus</name>
    <dbReference type="NCBI Taxonomy" id="109895"/>
    <lineage>
        <taxon>Eukaryota</taxon>
        <taxon>Fungi</taxon>
        <taxon>Fungi incertae sedis</taxon>
        <taxon>Chytridiomycota</taxon>
        <taxon>Chytridiomycota incertae sedis</taxon>
        <taxon>Chytridiomycetes</taxon>
        <taxon>Spizellomycetales</taxon>
        <taxon>Powellomycetaceae</taxon>
        <taxon>Powellomyces</taxon>
    </lineage>
</organism>
<evidence type="ECO:0000256" key="7">
    <source>
        <dbReference type="ARBA" id="ARBA00048744"/>
    </source>
</evidence>
<dbReference type="STRING" id="109895.A0A507DW56"/>
<reference evidence="12 13" key="1">
    <citation type="journal article" date="2019" name="Sci. Rep.">
        <title>Comparative genomics of chytrid fungi reveal insights into the obligate biotrophic and pathogenic lifestyle of Synchytrium endobioticum.</title>
        <authorList>
            <person name="van de Vossenberg B.T.L.H."/>
            <person name="Warris S."/>
            <person name="Nguyen H.D.T."/>
            <person name="van Gent-Pelzer M.P.E."/>
            <person name="Joly D.L."/>
            <person name="van de Geest H.C."/>
            <person name="Bonants P.J.M."/>
            <person name="Smith D.S."/>
            <person name="Levesque C.A."/>
            <person name="van der Lee T.A.J."/>
        </authorList>
    </citation>
    <scope>NUCLEOTIDE SEQUENCE [LARGE SCALE GENOMIC DNA]</scope>
    <source>
        <strain evidence="12 13">CBS 809.83</strain>
    </source>
</reference>
<proteinExistence type="inferred from homology"/>
<dbReference type="InterPro" id="IPR035979">
    <property type="entry name" value="RBD_domain_sf"/>
</dbReference>
<dbReference type="GO" id="GO:0003723">
    <property type="term" value="F:RNA binding"/>
    <property type="evidence" value="ECO:0007669"/>
    <property type="project" value="UniProtKB-KW"/>
</dbReference>
<accession>A0A507DW56</accession>
<dbReference type="InterPro" id="IPR057596">
    <property type="entry name" value="RDRP_core"/>
</dbReference>
<feature type="region of interest" description="Disordered" evidence="9">
    <location>
        <begin position="1232"/>
        <end position="1256"/>
    </location>
</feature>
<dbReference type="InterPro" id="IPR058752">
    <property type="entry name" value="RDRP_C_head"/>
</dbReference>
<keyword evidence="6" id="KW-0943">RNA-mediated gene silencing</keyword>
<dbReference type="PANTHER" id="PTHR23079:SF55">
    <property type="entry name" value="RNA-DIRECTED RNA POLYMERASE"/>
    <property type="match status" value="1"/>
</dbReference>